<dbReference type="Proteomes" id="UP000094527">
    <property type="component" value="Unassembled WGS sequence"/>
</dbReference>
<evidence type="ECO:0000313" key="5">
    <source>
        <dbReference type="Proteomes" id="UP000094527"/>
    </source>
</evidence>
<proteinExistence type="predicted"/>
<evidence type="ECO:0000256" key="1">
    <source>
        <dbReference type="SAM" id="MobiDB-lite"/>
    </source>
</evidence>
<dbReference type="Pfam" id="PF09324">
    <property type="entry name" value="Sec7-like_HDS"/>
    <property type="match status" value="1"/>
</dbReference>
<evidence type="ECO:0000313" key="4">
    <source>
        <dbReference type="EMBL" id="ODN01691.1"/>
    </source>
</evidence>
<protein>
    <submittedName>
        <fullName evidence="4">Brefeldin A-inhibited guanine nucleotide-exchange protein 1</fullName>
    </submittedName>
</protein>
<dbReference type="PANTHER" id="PTHR10663:SF344">
    <property type="entry name" value="BREFELDIN A-INHIBITED GUANINE NUCLEOTIDE-EXCHANGE PROTEIN 3"/>
    <property type="match status" value="1"/>
</dbReference>
<dbReference type="STRING" id="48709.A0A1D2N8X1"/>
<feature type="compositionally biased region" description="Low complexity" evidence="1">
    <location>
        <begin position="739"/>
        <end position="748"/>
    </location>
</feature>
<organism evidence="4 5">
    <name type="scientific">Orchesella cincta</name>
    <name type="common">Springtail</name>
    <name type="synonym">Podura cincta</name>
    <dbReference type="NCBI Taxonomy" id="48709"/>
    <lineage>
        <taxon>Eukaryota</taxon>
        <taxon>Metazoa</taxon>
        <taxon>Ecdysozoa</taxon>
        <taxon>Arthropoda</taxon>
        <taxon>Hexapoda</taxon>
        <taxon>Collembola</taxon>
        <taxon>Entomobryomorpha</taxon>
        <taxon>Entomobryoidea</taxon>
        <taxon>Orchesellidae</taxon>
        <taxon>Orchesellinae</taxon>
        <taxon>Orchesella</taxon>
    </lineage>
</organism>
<gene>
    <name evidence="4" type="ORF">Ocin01_04994</name>
</gene>
<dbReference type="InterPro" id="IPR046455">
    <property type="entry name" value="Sec7/BIG1-like_C"/>
</dbReference>
<feature type="domain" description="Sec7/BIG1-like C-terminal" evidence="3">
    <location>
        <begin position="721"/>
        <end position="924"/>
    </location>
</feature>
<feature type="domain" description="Mon2/Sec7/BIG1-like HDS" evidence="2">
    <location>
        <begin position="345"/>
        <end position="426"/>
    </location>
</feature>
<keyword evidence="5" id="KW-1185">Reference proteome</keyword>
<dbReference type="PANTHER" id="PTHR10663">
    <property type="entry name" value="GUANYL-NUCLEOTIDE EXCHANGE FACTOR"/>
    <property type="match status" value="1"/>
</dbReference>
<evidence type="ECO:0000259" key="2">
    <source>
        <dbReference type="Pfam" id="PF09324"/>
    </source>
</evidence>
<accession>A0A1D2N8X1</accession>
<dbReference type="InterPro" id="IPR015403">
    <property type="entry name" value="Mon2/Sec7/BIG1-like_HDS"/>
</dbReference>
<evidence type="ECO:0000259" key="3">
    <source>
        <dbReference type="Pfam" id="PF20252"/>
    </source>
</evidence>
<dbReference type="OrthoDB" id="18431at2759"/>
<dbReference type="InterPro" id="IPR011989">
    <property type="entry name" value="ARM-like"/>
</dbReference>
<comment type="caution">
    <text evidence="4">The sequence shown here is derived from an EMBL/GenBank/DDBJ whole genome shotgun (WGS) entry which is preliminary data.</text>
</comment>
<feature type="region of interest" description="Disordered" evidence="1">
    <location>
        <begin position="739"/>
        <end position="761"/>
    </location>
</feature>
<reference evidence="4 5" key="1">
    <citation type="journal article" date="2016" name="Genome Biol. Evol.">
        <title>Gene Family Evolution Reflects Adaptation to Soil Environmental Stressors in the Genome of the Collembolan Orchesella cincta.</title>
        <authorList>
            <person name="Faddeeva-Vakhrusheva A."/>
            <person name="Derks M.F."/>
            <person name="Anvar S.Y."/>
            <person name="Agamennone V."/>
            <person name="Suring W."/>
            <person name="Smit S."/>
            <person name="van Straalen N.M."/>
            <person name="Roelofs D."/>
        </authorList>
    </citation>
    <scope>NUCLEOTIDE SEQUENCE [LARGE SCALE GENOMIC DNA]</scope>
    <source>
        <tissue evidence="4">Mixed pool</tissue>
    </source>
</reference>
<sequence length="987" mass="111325">MSKNQFIKLNRAINGCEPLDEACLSTIYDEIDANYRRDAGTCEQMKWMASVEKSEEEILRTIKSILDSTSLLRSHFSLAKQLKHVKRMIKICGTSFLIALINALQSTNDTKLSDVCLDGLHSGIRVACILGLDNEREAYVQALAKLSVVALDEIRGKHINSKVVTTTTSSLTMTENGVTKTVVTTTTEMKCRSVDVILTLLDVGIAEGNHLGGSWLHILKFISQLLSTPLLAESRNSSRSSSPVPPPTGGGGSGWAAWAGSLRESLEKKLWDPSTTVLHPSVKESIASSVEKVFKRSELLTGDAMTEFFQALCQVVADYFCHLACSSKEEISTIAIDSIQKLVLKLLKKETLNGYRFQNHYFSPFKVIITNTRSQSTREAVLGFVETVISLYGDLLLSGWIAILSILVTNMLNHSDKDAADSFRVLQHIVDKCQKGEVNLRNSFGSIVKALIDIASNIAPTLEMSEQAFRLLTQMAEVPYRQPQLLMEENDGSRRYRVWSRGWKPILSELSNIFCNTNNSVNGNASCKLSNEGKLPSWDIKTKALITLFEVIKTYGSSFEKEWWNSVFEILFNIFSCMKSHEKQDLLATQTQLPSASSPSSSDGSYKYFYCYYYVQFAIFDVYTQYSDATGSYVFDELLKHLQWCICQDHEQIALSGVSCLQQLVVALGKRFSENQWDSILNVFQTICQPSGITQNNNLEGKASSNKDEIIPRQAPAIRAVIQLELLKIVERVIFSGSNRKSSSNSTDNADENATKSNSSTNEINPFLTSYQISIIVEILNRSHEIAKERCVIDTNNYEQESERKIEPPNFIPHETLSLQIYWRVLFSVFSRTEWSQSKLGISNEALWEIIKQSCIRSCGYFITIQLRDHRDAWADLLCYVMSNILELPKSHFEDMTSHLYPYFCDMLEVDLDSRICDKLREYLIQLGRDYAITHTKLKIEERNEDGAFENDSQFSAVPKTCNTSAQNQLFQPTFSEGYVNHSKDCQ</sequence>
<dbReference type="Gene3D" id="1.25.10.10">
    <property type="entry name" value="Leucine-rich Repeat Variant"/>
    <property type="match status" value="1"/>
</dbReference>
<dbReference type="Pfam" id="PF20252">
    <property type="entry name" value="BIG2_C"/>
    <property type="match status" value="1"/>
</dbReference>
<dbReference type="SUPFAM" id="SSF48371">
    <property type="entry name" value="ARM repeat"/>
    <property type="match status" value="1"/>
</dbReference>
<dbReference type="InterPro" id="IPR016024">
    <property type="entry name" value="ARM-type_fold"/>
</dbReference>
<dbReference type="EMBL" id="LJIJ01000143">
    <property type="protein sequence ID" value="ODN01691.1"/>
    <property type="molecule type" value="Genomic_DNA"/>
</dbReference>
<dbReference type="AlphaFoldDB" id="A0A1D2N8X1"/>
<name>A0A1D2N8X1_ORCCI</name>